<dbReference type="Proteomes" id="UP001152797">
    <property type="component" value="Unassembled WGS sequence"/>
</dbReference>
<dbReference type="EMBL" id="CAMXCT020001644">
    <property type="protein sequence ID" value="CAL1145249.1"/>
    <property type="molecule type" value="Genomic_DNA"/>
</dbReference>
<evidence type="ECO:0000313" key="3">
    <source>
        <dbReference type="Proteomes" id="UP001152797"/>
    </source>
</evidence>
<protein>
    <submittedName>
        <fullName evidence="1">Uncharacterized protein</fullName>
    </submittedName>
</protein>
<reference evidence="2" key="2">
    <citation type="submission" date="2024-04" db="EMBL/GenBank/DDBJ databases">
        <authorList>
            <person name="Chen Y."/>
            <person name="Shah S."/>
            <person name="Dougan E. K."/>
            <person name="Thang M."/>
            <person name="Chan C."/>
        </authorList>
    </citation>
    <scope>NUCLEOTIDE SEQUENCE [LARGE SCALE GENOMIC DNA]</scope>
</reference>
<keyword evidence="3" id="KW-1185">Reference proteome</keyword>
<dbReference type="AlphaFoldDB" id="A0A9P1CH63"/>
<dbReference type="EMBL" id="CAMXCT030001644">
    <property type="protein sequence ID" value="CAL4779186.1"/>
    <property type="molecule type" value="Genomic_DNA"/>
</dbReference>
<accession>A0A9P1CH63</accession>
<name>A0A9P1CH63_9DINO</name>
<comment type="caution">
    <text evidence="1">The sequence shown here is derived from an EMBL/GenBank/DDBJ whole genome shotgun (WGS) entry which is preliminary data.</text>
</comment>
<feature type="non-terminal residue" evidence="1">
    <location>
        <position position="1"/>
    </location>
</feature>
<proteinExistence type="predicted"/>
<dbReference type="EMBL" id="CAMXCT010001644">
    <property type="protein sequence ID" value="CAI3991874.1"/>
    <property type="molecule type" value="Genomic_DNA"/>
</dbReference>
<reference evidence="1" key="1">
    <citation type="submission" date="2022-10" db="EMBL/GenBank/DDBJ databases">
        <authorList>
            <person name="Chen Y."/>
            <person name="Dougan E. K."/>
            <person name="Chan C."/>
            <person name="Rhodes N."/>
            <person name="Thang M."/>
        </authorList>
    </citation>
    <scope>NUCLEOTIDE SEQUENCE</scope>
</reference>
<gene>
    <name evidence="1" type="ORF">C1SCF055_LOCUS18743</name>
</gene>
<sequence length="101" mass="11350">MSLHVAPWSQEGLRESNNLRFEELRETNAELSSLQASSYLTRKDLDQARKDMATMNVQLKESNTKVLILSKRVNDLQDALGLMSSEGSRISSKVVSRNAPQ</sequence>
<evidence type="ECO:0000313" key="2">
    <source>
        <dbReference type="EMBL" id="CAL1145249.1"/>
    </source>
</evidence>
<organism evidence="1">
    <name type="scientific">Cladocopium goreaui</name>
    <dbReference type="NCBI Taxonomy" id="2562237"/>
    <lineage>
        <taxon>Eukaryota</taxon>
        <taxon>Sar</taxon>
        <taxon>Alveolata</taxon>
        <taxon>Dinophyceae</taxon>
        <taxon>Suessiales</taxon>
        <taxon>Symbiodiniaceae</taxon>
        <taxon>Cladocopium</taxon>
    </lineage>
</organism>
<evidence type="ECO:0000313" key="1">
    <source>
        <dbReference type="EMBL" id="CAI3991874.1"/>
    </source>
</evidence>